<evidence type="ECO:0000256" key="5">
    <source>
        <dbReference type="ARBA" id="ARBA00022827"/>
    </source>
</evidence>
<comment type="pathway">
    <text evidence="2">Cofactor biosynthesis; ubiquinone biosynthesis.</text>
</comment>
<evidence type="ECO:0000259" key="8">
    <source>
        <dbReference type="Pfam" id="PF01494"/>
    </source>
</evidence>
<dbReference type="Pfam" id="PF01494">
    <property type="entry name" value="FAD_binding_3"/>
    <property type="match status" value="1"/>
</dbReference>
<keyword evidence="10" id="KW-1185">Reference proteome</keyword>
<keyword evidence="5" id="KW-0274">FAD</keyword>
<dbReference type="PANTHER" id="PTHR43876">
    <property type="entry name" value="UBIQUINONE BIOSYNTHESIS MONOOXYGENASE COQ6, MITOCHONDRIAL"/>
    <property type="match status" value="1"/>
</dbReference>
<keyword evidence="7" id="KW-0503">Monooxygenase</keyword>
<dbReference type="SUPFAM" id="SSF51905">
    <property type="entry name" value="FAD/NAD(P)-binding domain"/>
    <property type="match status" value="1"/>
</dbReference>
<dbReference type="NCBIfam" id="TIGR01988">
    <property type="entry name" value="Ubi-OHases"/>
    <property type="match status" value="1"/>
</dbReference>
<dbReference type="Gene3D" id="3.50.50.60">
    <property type="entry name" value="FAD/NAD(P)-binding domain"/>
    <property type="match status" value="2"/>
</dbReference>
<dbReference type="InterPro" id="IPR010971">
    <property type="entry name" value="UbiH/COQ6"/>
</dbReference>
<proteinExistence type="inferred from homology"/>
<evidence type="ECO:0000256" key="1">
    <source>
        <dbReference type="ARBA" id="ARBA00001974"/>
    </source>
</evidence>
<dbReference type="InterPro" id="IPR036188">
    <property type="entry name" value="FAD/NAD-bd_sf"/>
</dbReference>
<dbReference type="Proteomes" id="UP001597380">
    <property type="component" value="Unassembled WGS sequence"/>
</dbReference>
<sequence>MQFDLIIIGGGMVGASLALRLADSGKRIALVEQKQPDDYQPDSPCDLRVSALNRSSQQLLESVGAWPRLLDMRAHLFKRLSVWQQGCSRTDFDADDIGASHLGYIAENKLVQLALWQQLKKSDVECIVPESVTGLVQHDDHIEVLLAGGAKLTAALVAATDGAQSAIRQQSGIGVTGWDYQQDAMVISVGLKESAPEITWQAFFESGPRALLPLPNNQASLVWYDAPKRVAQLLKLNDLQLSHEILNAFPEQLPEFEILSRGSFPLRRQHANHYVNGRVVLLGDAAHVINPLAGQGVNLGFKDVLCFAEEIEQASDVITACKRYERRRRPENLLMMSTMDGLYKTFSSDKAPVRLLRNVGLWLADRPTPLKRAALKHAMGLPMF</sequence>
<protein>
    <submittedName>
        <fullName evidence="9">FAD-dependent oxidoreductase</fullName>
    </submittedName>
</protein>
<keyword evidence="6" id="KW-0560">Oxidoreductase</keyword>
<dbReference type="InterPro" id="IPR051205">
    <property type="entry name" value="UbiH/COQ6_monooxygenase"/>
</dbReference>
<dbReference type="PANTHER" id="PTHR43876:SF10">
    <property type="entry name" value="3-DEMETHOXYUBIQUINOL 3-HYDROXYLASE"/>
    <property type="match status" value="1"/>
</dbReference>
<feature type="domain" description="FAD-binding" evidence="8">
    <location>
        <begin position="4"/>
        <end position="309"/>
    </location>
</feature>
<comment type="cofactor">
    <cofactor evidence="1">
        <name>FAD</name>
        <dbReference type="ChEBI" id="CHEBI:57692"/>
    </cofactor>
</comment>
<accession>A0ABW4XRR4</accession>
<evidence type="ECO:0000256" key="3">
    <source>
        <dbReference type="ARBA" id="ARBA00005349"/>
    </source>
</evidence>
<evidence type="ECO:0000256" key="6">
    <source>
        <dbReference type="ARBA" id="ARBA00023002"/>
    </source>
</evidence>
<keyword evidence="4" id="KW-0285">Flavoprotein</keyword>
<dbReference type="RefSeq" id="WP_345342161.1">
    <property type="nucleotide sequence ID" value="NZ_BAABLI010000033.1"/>
</dbReference>
<comment type="caution">
    <text evidence="9">The sequence shown here is derived from an EMBL/GenBank/DDBJ whole genome shotgun (WGS) entry which is preliminary data.</text>
</comment>
<evidence type="ECO:0000313" key="10">
    <source>
        <dbReference type="Proteomes" id="UP001597380"/>
    </source>
</evidence>
<dbReference type="PRINTS" id="PR00420">
    <property type="entry name" value="RNGMNOXGNASE"/>
</dbReference>
<dbReference type="InterPro" id="IPR002938">
    <property type="entry name" value="FAD-bd"/>
</dbReference>
<reference evidence="10" key="1">
    <citation type="journal article" date="2019" name="Int. J. Syst. Evol. Microbiol.">
        <title>The Global Catalogue of Microorganisms (GCM) 10K type strain sequencing project: providing services to taxonomists for standard genome sequencing and annotation.</title>
        <authorList>
            <consortium name="The Broad Institute Genomics Platform"/>
            <consortium name="The Broad Institute Genome Sequencing Center for Infectious Disease"/>
            <person name="Wu L."/>
            <person name="Ma J."/>
        </authorList>
    </citation>
    <scope>NUCLEOTIDE SEQUENCE [LARGE SCALE GENOMIC DNA]</scope>
    <source>
        <strain evidence="10">CGMCC 1.10992</strain>
    </source>
</reference>
<organism evidence="9 10">
    <name type="scientific">Corallincola platygyrae</name>
    <dbReference type="NCBI Taxonomy" id="1193278"/>
    <lineage>
        <taxon>Bacteria</taxon>
        <taxon>Pseudomonadati</taxon>
        <taxon>Pseudomonadota</taxon>
        <taxon>Gammaproteobacteria</taxon>
        <taxon>Alteromonadales</taxon>
        <taxon>Psychromonadaceae</taxon>
        <taxon>Corallincola</taxon>
    </lineage>
</organism>
<evidence type="ECO:0000256" key="2">
    <source>
        <dbReference type="ARBA" id="ARBA00004749"/>
    </source>
</evidence>
<name>A0ABW4XRR4_9GAMM</name>
<comment type="similarity">
    <text evidence="3">Belongs to the UbiH/COQ6 family.</text>
</comment>
<dbReference type="EMBL" id="JBHUHT010000029">
    <property type="protein sequence ID" value="MFD2097839.1"/>
    <property type="molecule type" value="Genomic_DNA"/>
</dbReference>
<evidence type="ECO:0000313" key="9">
    <source>
        <dbReference type="EMBL" id="MFD2097839.1"/>
    </source>
</evidence>
<evidence type="ECO:0000256" key="7">
    <source>
        <dbReference type="ARBA" id="ARBA00023033"/>
    </source>
</evidence>
<gene>
    <name evidence="9" type="ORF">ACFSJ3_17770</name>
</gene>
<evidence type="ECO:0000256" key="4">
    <source>
        <dbReference type="ARBA" id="ARBA00022630"/>
    </source>
</evidence>